<keyword evidence="2" id="KW-1133">Transmembrane helix</keyword>
<sequence length="273" mass="27436">MTDAVERGRFGVADEDRLPWLEAVEDEDDHGGVGTAKLIGAVIAALVFIGLLVGGIFWMRDRDKSAGSGELIAAPEGDYKVPAEGASANGMAVAGEGDAAYAASEGQVIDSQINPNARPEAPVAGVSAGMDVAPVPTVTLPPSQVAKAEVTPGTPKPAAPAPAPAKPAPAPAKAVAETATAHAPANLLPTPAPAAKPAMGGGTIQLGAFNSEAIASGEWGRLARQFPELGKLSRSITTVEVGGKTLYRLRASGIGAREACKAIKAAGKPCNQV</sequence>
<gene>
    <name evidence="4" type="ORF">BHE75_03259</name>
</gene>
<dbReference type="EMBL" id="MIPT01000001">
    <property type="protein sequence ID" value="OHT21253.1"/>
    <property type="molecule type" value="Genomic_DNA"/>
</dbReference>
<reference evidence="4 5" key="1">
    <citation type="submission" date="2016-09" db="EMBL/GenBank/DDBJ databases">
        <title>Metabolic pathway, cell adaptation mechanisms and a novel monoxygenase revealed through proteogenomic-transcription analysis of a Sphingomonas haloaromaticamans strain degrading the fungicide ortho-phenylphenol.</title>
        <authorList>
            <person name="Perruchon C."/>
            <person name="Papadopoulou E.S."/>
            <person name="Rousidou C."/>
            <person name="Vasileiadis S."/>
            <person name="Tanou G."/>
            <person name="Amoutzias G."/>
            <person name="Molassiotis A."/>
            <person name="Karpouzas D.G."/>
        </authorList>
    </citation>
    <scope>NUCLEOTIDE SEQUENCE [LARGE SCALE GENOMIC DNA]</scope>
    <source>
        <strain evidence="4 5">P3</strain>
    </source>
</reference>
<feature type="compositionally biased region" description="Pro residues" evidence="1">
    <location>
        <begin position="154"/>
        <end position="170"/>
    </location>
</feature>
<proteinExistence type="predicted"/>
<keyword evidence="2" id="KW-0472">Membrane</keyword>
<protein>
    <recommendedName>
        <fullName evidence="3">SPOR domain-containing protein</fullName>
    </recommendedName>
</protein>
<comment type="caution">
    <text evidence="4">The sequence shown here is derived from an EMBL/GenBank/DDBJ whole genome shotgun (WGS) entry which is preliminary data.</text>
</comment>
<dbReference type="AlphaFoldDB" id="A0A1S1HJ67"/>
<accession>A0A1S1HJ67</accession>
<feature type="transmembrane region" description="Helical" evidence="2">
    <location>
        <begin position="38"/>
        <end position="58"/>
    </location>
</feature>
<dbReference type="RefSeq" id="WP_070934452.1">
    <property type="nucleotide sequence ID" value="NZ_MIPT01000001.1"/>
</dbReference>
<evidence type="ECO:0000259" key="3">
    <source>
        <dbReference type="PROSITE" id="PS51724"/>
    </source>
</evidence>
<name>A0A1S1HJ67_9SPHN</name>
<feature type="region of interest" description="Disordered" evidence="1">
    <location>
        <begin position="145"/>
        <end position="178"/>
    </location>
</feature>
<evidence type="ECO:0000256" key="2">
    <source>
        <dbReference type="SAM" id="Phobius"/>
    </source>
</evidence>
<keyword evidence="2" id="KW-0812">Transmembrane</keyword>
<evidence type="ECO:0000313" key="5">
    <source>
        <dbReference type="Proteomes" id="UP000179467"/>
    </source>
</evidence>
<keyword evidence="5" id="KW-1185">Reference proteome</keyword>
<dbReference type="OrthoDB" id="7390714at2"/>
<evidence type="ECO:0000313" key="4">
    <source>
        <dbReference type="EMBL" id="OHT21253.1"/>
    </source>
</evidence>
<dbReference type="InterPro" id="IPR007730">
    <property type="entry name" value="SPOR-like_dom"/>
</dbReference>
<dbReference type="GO" id="GO:0042834">
    <property type="term" value="F:peptidoglycan binding"/>
    <property type="evidence" value="ECO:0007669"/>
    <property type="project" value="InterPro"/>
</dbReference>
<dbReference type="PROSITE" id="PS51724">
    <property type="entry name" value="SPOR"/>
    <property type="match status" value="1"/>
</dbReference>
<evidence type="ECO:0000256" key="1">
    <source>
        <dbReference type="SAM" id="MobiDB-lite"/>
    </source>
</evidence>
<dbReference type="Pfam" id="PF05036">
    <property type="entry name" value="SPOR"/>
    <property type="match status" value="1"/>
</dbReference>
<organism evidence="4 5">
    <name type="scientific">Edaphosphingomonas haloaromaticamans</name>
    <dbReference type="NCBI Taxonomy" id="653954"/>
    <lineage>
        <taxon>Bacteria</taxon>
        <taxon>Pseudomonadati</taxon>
        <taxon>Pseudomonadota</taxon>
        <taxon>Alphaproteobacteria</taxon>
        <taxon>Sphingomonadales</taxon>
        <taxon>Rhizorhabdaceae</taxon>
        <taxon>Edaphosphingomonas</taxon>
    </lineage>
</organism>
<dbReference type="Proteomes" id="UP000179467">
    <property type="component" value="Unassembled WGS sequence"/>
</dbReference>
<feature type="domain" description="SPOR" evidence="3">
    <location>
        <begin position="196"/>
        <end position="273"/>
    </location>
</feature>